<dbReference type="Pfam" id="PF00171">
    <property type="entry name" value="Aldedh"/>
    <property type="match status" value="1"/>
</dbReference>
<gene>
    <name evidence="3" type="ORF">METZ01_LOCUS326103</name>
</gene>
<evidence type="ECO:0000313" key="3">
    <source>
        <dbReference type="EMBL" id="SVC73249.1"/>
    </source>
</evidence>
<dbReference type="Gene3D" id="3.40.309.10">
    <property type="entry name" value="Aldehyde Dehydrogenase, Chain A, domain 2"/>
    <property type="match status" value="1"/>
</dbReference>
<dbReference type="EMBL" id="UINC01107690">
    <property type="protein sequence ID" value="SVC73249.1"/>
    <property type="molecule type" value="Genomic_DNA"/>
</dbReference>
<reference evidence="3" key="1">
    <citation type="submission" date="2018-05" db="EMBL/GenBank/DDBJ databases">
        <authorList>
            <person name="Lanie J.A."/>
            <person name="Ng W.-L."/>
            <person name="Kazmierczak K.M."/>
            <person name="Andrzejewski T.M."/>
            <person name="Davidsen T.M."/>
            <person name="Wayne K.J."/>
            <person name="Tettelin H."/>
            <person name="Glass J.I."/>
            <person name="Rusch D."/>
            <person name="Podicherti R."/>
            <person name="Tsui H.-C.T."/>
            <person name="Winkler M.E."/>
        </authorList>
    </citation>
    <scope>NUCLEOTIDE SEQUENCE</scope>
</reference>
<dbReference type="InterPro" id="IPR016163">
    <property type="entry name" value="Ald_DH_C"/>
</dbReference>
<dbReference type="GO" id="GO:0016620">
    <property type="term" value="F:oxidoreductase activity, acting on the aldehyde or oxo group of donors, NAD or NADP as acceptor"/>
    <property type="evidence" value="ECO:0007669"/>
    <property type="project" value="InterPro"/>
</dbReference>
<dbReference type="FunFam" id="3.40.605.10:FF:000001">
    <property type="entry name" value="Aldehyde dehydrogenase 1"/>
    <property type="match status" value="1"/>
</dbReference>
<name>A0A382PIP0_9ZZZZ</name>
<dbReference type="AlphaFoldDB" id="A0A382PIP0"/>
<organism evidence="3">
    <name type="scientific">marine metagenome</name>
    <dbReference type="NCBI Taxonomy" id="408172"/>
    <lineage>
        <taxon>unclassified sequences</taxon>
        <taxon>metagenomes</taxon>
        <taxon>ecological metagenomes</taxon>
    </lineage>
</organism>
<dbReference type="InterPro" id="IPR016162">
    <property type="entry name" value="Ald_DH_N"/>
</dbReference>
<protein>
    <recommendedName>
        <fullName evidence="2">Aldehyde dehydrogenase domain-containing protein</fullName>
    </recommendedName>
</protein>
<dbReference type="Gene3D" id="3.40.605.10">
    <property type="entry name" value="Aldehyde Dehydrogenase, Chain A, domain 1"/>
    <property type="match status" value="1"/>
</dbReference>
<sequence length="337" mass="36728">MPDLLTHEEYQAIGKSLDFPTNAFINGQFQASKSGNTFETINPATGQVIAKIAACNADDVDHAVMKARESFDQGHWSKLHPSERKEALIKLSKLIKRNIQELAVMESIDSGKPIRDCATIDLPETIDCLLWHAEAVDKIYDQTAPAGEDALAVIVREPIGVVGCVLPWNFPLLMLAWKIAPALAAGNSVIVKPAEQTSLTALRIAELSIEAGIPRGVFNVLTGMGPDVGQPLGLHPDVDMVSFTGSTETGRRFLRYSADSNLKKIVLECGGKNPAIVLDDAEELDLVAEHLINASFWNMGENCSANSRLIVQENIKEALLDKMLAHLRDWKTGDPLD</sequence>
<proteinExistence type="predicted"/>
<evidence type="ECO:0000256" key="1">
    <source>
        <dbReference type="ARBA" id="ARBA00023002"/>
    </source>
</evidence>
<dbReference type="InterPro" id="IPR015590">
    <property type="entry name" value="Aldehyde_DH_dom"/>
</dbReference>
<dbReference type="SUPFAM" id="SSF53720">
    <property type="entry name" value="ALDH-like"/>
    <property type="match status" value="1"/>
</dbReference>
<dbReference type="PANTHER" id="PTHR11699">
    <property type="entry name" value="ALDEHYDE DEHYDROGENASE-RELATED"/>
    <property type="match status" value="1"/>
</dbReference>
<dbReference type="PROSITE" id="PS00070">
    <property type="entry name" value="ALDEHYDE_DEHYDR_CYS"/>
    <property type="match status" value="1"/>
</dbReference>
<feature type="domain" description="Aldehyde dehydrogenase" evidence="2">
    <location>
        <begin position="31"/>
        <end position="337"/>
    </location>
</feature>
<evidence type="ECO:0000259" key="2">
    <source>
        <dbReference type="Pfam" id="PF00171"/>
    </source>
</evidence>
<keyword evidence="1" id="KW-0560">Oxidoreductase</keyword>
<dbReference type="InterPro" id="IPR016161">
    <property type="entry name" value="Ald_DH/histidinol_DH"/>
</dbReference>
<feature type="non-terminal residue" evidence="3">
    <location>
        <position position="337"/>
    </location>
</feature>
<dbReference type="PROSITE" id="PS00687">
    <property type="entry name" value="ALDEHYDE_DEHYDR_GLU"/>
    <property type="match status" value="1"/>
</dbReference>
<dbReference type="InterPro" id="IPR016160">
    <property type="entry name" value="Ald_DH_CS_CYS"/>
</dbReference>
<dbReference type="InterPro" id="IPR029510">
    <property type="entry name" value="Ald_DH_CS_GLU"/>
</dbReference>
<accession>A0A382PIP0</accession>